<feature type="non-terminal residue" evidence="2">
    <location>
        <position position="416"/>
    </location>
</feature>
<protein>
    <submittedName>
        <fullName evidence="2">Uncharacterized protein</fullName>
    </submittedName>
</protein>
<evidence type="ECO:0000313" key="2">
    <source>
        <dbReference type="EMBL" id="CDR71777.1"/>
    </source>
</evidence>
<dbReference type="VEuPathDB" id="PiroplasmaDB:BBBOND_0004350"/>
<dbReference type="RefSeq" id="XP_012770721.1">
    <property type="nucleotide sequence ID" value="XM_012915267.1"/>
</dbReference>
<proteinExistence type="predicted"/>
<dbReference type="KEGG" id="bbig:BBBOND_0004350"/>
<dbReference type="EMBL" id="LK055164">
    <property type="protein sequence ID" value="CDR71777.1"/>
    <property type="molecule type" value="Genomic_DNA"/>
</dbReference>
<dbReference type="Gene3D" id="1.20.120.20">
    <property type="entry name" value="Apolipoprotein"/>
    <property type="match status" value="1"/>
</dbReference>
<dbReference type="GeneID" id="24561994"/>
<organism evidence="2">
    <name type="scientific">Babesia bigemina</name>
    <dbReference type="NCBI Taxonomy" id="5866"/>
    <lineage>
        <taxon>Eukaryota</taxon>
        <taxon>Sar</taxon>
        <taxon>Alveolata</taxon>
        <taxon>Apicomplexa</taxon>
        <taxon>Aconoidasida</taxon>
        <taxon>Piroplasmida</taxon>
        <taxon>Babesiidae</taxon>
        <taxon>Babesia</taxon>
    </lineage>
</organism>
<gene>
    <name evidence="2" type="ORF">BBBOND_0004350</name>
</gene>
<accession>A0A061BJZ3</accession>
<name>A0A061BJZ3_BABBI</name>
<evidence type="ECO:0000256" key="1">
    <source>
        <dbReference type="SAM" id="Coils"/>
    </source>
</evidence>
<sequence>MVKVMKGLPTLKKLIEEAIEKAEKSLQAEKDKLECPVKYKGNESTCQYFGKLIKEAEKPENNQKSNNASNLELYKTAVKSCSDSHSRRYDDATKKALQDIDSKLEQVKKLKESLTGLTEKNNCKDLLENLCSGLEKFLGFNSATKGYTGTGIVYSDLDRLCDGVMAFLSGVLEAVKNTQTYNVGKNTLNSVSDEINKHLCSGHEGFKKLFTVLPAGIAEYNREVQQSNNRVRSIVTTMQSNMQQLENKVSEITIVNAVAGNSKQIGQAELAVKERLGECWEYAESFTNDLDINTNSIDNRNAINDLNSSLREKIENVRVTIEHETKRLTELSKKEREELTATKDFLYAEIDELKKRLHTTIDKHIKDLVEQLKKSVREILGQLESLGTRFRDHIESLRKWMEQAENLIDDAEKNVD</sequence>
<dbReference type="SUPFAM" id="SSF47162">
    <property type="entry name" value="Apolipoprotein"/>
    <property type="match status" value="1"/>
</dbReference>
<feature type="coiled-coil region" evidence="1">
    <location>
        <begin position="314"/>
        <end position="356"/>
    </location>
</feature>
<keyword evidence="1" id="KW-0175">Coiled coil</keyword>
<reference evidence="2" key="1">
    <citation type="journal article" date="2014" name="Nucleic Acids Res.">
        <title>The evolutionary dynamics of variant antigen genes in Babesia reveal a history of genomic innovation underlying host-parasite interaction.</title>
        <authorList>
            <person name="Jackson A.P."/>
            <person name="Otto T.D."/>
            <person name="Darby A."/>
            <person name="Ramaprasad A."/>
            <person name="Xia D."/>
            <person name="Echaide I.E."/>
            <person name="Farber M."/>
            <person name="Gahlot S."/>
            <person name="Gamble J."/>
            <person name="Gupta D."/>
            <person name="Gupta Y."/>
            <person name="Jackson L."/>
            <person name="Malandrin L."/>
            <person name="Malas T.B."/>
            <person name="Moussa E."/>
            <person name="Nair M."/>
            <person name="Reid AJ."/>
            <person name="Sanders M."/>
            <person name="Sharma J."/>
            <person name="Tracey A."/>
            <person name="Quail M.A."/>
            <person name="Weir W."/>
            <person name="Wastling J.M."/>
            <person name="Hall N."/>
            <person name="Willadsen P."/>
            <person name="Lingelbach K."/>
            <person name="Shiels B."/>
            <person name="Tait A."/>
            <person name="Berriman M."/>
            <person name="Allred D.R."/>
            <person name="Pain A."/>
        </authorList>
    </citation>
    <scope>NUCLEOTIDE SEQUENCE</scope>
    <source>
        <strain evidence="2">Bond</strain>
    </source>
</reference>
<reference evidence="2" key="2">
    <citation type="submission" date="2014-06" db="EMBL/GenBank/DDBJ databases">
        <authorList>
            <person name="Aslett M."/>
            <person name="De Silva Nishadi"/>
        </authorList>
    </citation>
    <scope>NUCLEOTIDE SEQUENCE</scope>
    <source>
        <strain evidence="2">Bond</strain>
    </source>
</reference>
<dbReference type="AlphaFoldDB" id="A0A061BJZ3"/>